<organism evidence="2 3">
    <name type="scientific">Bacillus thuringiensis HD-771</name>
    <dbReference type="NCBI Taxonomy" id="1218175"/>
    <lineage>
        <taxon>Bacteria</taxon>
        <taxon>Bacillati</taxon>
        <taxon>Bacillota</taxon>
        <taxon>Bacilli</taxon>
        <taxon>Bacillales</taxon>
        <taxon>Bacillaceae</taxon>
        <taxon>Bacillus</taxon>
        <taxon>Bacillus cereus group</taxon>
    </lineage>
</organism>
<dbReference type="EMBL" id="CP003752">
    <property type="protein sequence ID" value="AFQ14786.1"/>
    <property type="molecule type" value="Genomic_DNA"/>
</dbReference>
<evidence type="ECO:0000256" key="1">
    <source>
        <dbReference type="SAM" id="MobiDB-lite"/>
    </source>
</evidence>
<feature type="compositionally biased region" description="Basic residues" evidence="1">
    <location>
        <begin position="11"/>
        <end position="24"/>
    </location>
</feature>
<sequence>MEGLKNQLHEWKKKSKQEKKKKPKEKLSTREIEDLMGMHRPCYERRRGAIRQK</sequence>
<dbReference type="RefSeq" id="WP_002082702.1">
    <property type="nucleotide sequence ID" value="NC_018500.1"/>
</dbReference>
<name>A0A9W3JIC7_BACTU</name>
<reference evidence="2 3" key="1">
    <citation type="submission" date="2012-08" db="EMBL/GenBank/DDBJ databases">
        <authorList>
            <person name="Doggett N."/>
            <person name="Teshima H."/>
            <person name="Bruce D."/>
            <person name="Detter J.C."/>
            <person name="Johnson S.L."/>
            <person name="Han C."/>
        </authorList>
    </citation>
    <scope>NUCLEOTIDE SEQUENCE [LARGE SCALE GENOMIC DNA]</scope>
    <source>
        <strain evidence="2 3">HD-771</strain>
    </source>
</reference>
<evidence type="ECO:0000313" key="3">
    <source>
        <dbReference type="Proteomes" id="UP000005259"/>
    </source>
</evidence>
<proteinExistence type="predicted"/>
<gene>
    <name evidence="2" type="ORF">BTG_06500</name>
</gene>
<accession>A0A9W3JIC7</accession>
<dbReference type="KEGG" id="bti:BTG_06500"/>
<protein>
    <recommendedName>
        <fullName evidence="4">Phage protein</fullName>
    </recommendedName>
</protein>
<dbReference type="AlphaFoldDB" id="A0A9W3JIC7"/>
<evidence type="ECO:0000313" key="2">
    <source>
        <dbReference type="EMBL" id="AFQ14786.1"/>
    </source>
</evidence>
<feature type="region of interest" description="Disordered" evidence="1">
    <location>
        <begin position="1"/>
        <end position="29"/>
    </location>
</feature>
<evidence type="ECO:0008006" key="4">
    <source>
        <dbReference type="Google" id="ProtNLM"/>
    </source>
</evidence>
<dbReference type="Proteomes" id="UP000005259">
    <property type="component" value="Chromosome"/>
</dbReference>